<dbReference type="FunFam" id="3.40.50.620:FF:000002">
    <property type="entry name" value="Sulfate adenylyltransferase subunit 2"/>
    <property type="match status" value="1"/>
</dbReference>
<dbReference type="AlphaFoldDB" id="R1GNT3"/>
<dbReference type="InterPro" id="IPR002500">
    <property type="entry name" value="PAPS_reduct_dom"/>
</dbReference>
<evidence type="ECO:0000259" key="7">
    <source>
        <dbReference type="Pfam" id="PF01507"/>
    </source>
</evidence>
<evidence type="ECO:0000256" key="3">
    <source>
        <dbReference type="ARBA" id="ARBA00022695"/>
    </source>
</evidence>
<dbReference type="GO" id="GO:0070814">
    <property type="term" value="P:hydrogen sulfide biosynthetic process"/>
    <property type="evidence" value="ECO:0007669"/>
    <property type="project" value="UniProtKB-UniRule"/>
</dbReference>
<keyword evidence="9" id="KW-1185">Reference proteome</keyword>
<keyword evidence="5 6" id="KW-0067">ATP-binding</keyword>
<reference evidence="8 9" key="1">
    <citation type="journal article" date="2014" name="PLoS ONE">
        <title>Grimontia indica AK16(T), sp. nov., Isolated from a Seawater Sample Reports the Presence of Pathogenic Genes Similar to Vibrio Genus.</title>
        <authorList>
            <person name="Singh A."/>
            <person name="Vaidya B."/>
            <person name="Khatri I."/>
            <person name="Srinivas T.N."/>
            <person name="Subramanian S."/>
            <person name="Korpole S."/>
            <person name="Pinnaka A.K."/>
        </authorList>
    </citation>
    <scope>NUCLEOTIDE SEQUENCE [LARGE SCALE GENOMIC DNA]</scope>
    <source>
        <strain evidence="8 9">AK16</strain>
    </source>
</reference>
<evidence type="ECO:0000313" key="8">
    <source>
        <dbReference type="EMBL" id="EOD77833.1"/>
    </source>
</evidence>
<dbReference type="EMBL" id="ANFM02000040">
    <property type="protein sequence ID" value="EOD77833.1"/>
    <property type="molecule type" value="Genomic_DNA"/>
</dbReference>
<dbReference type="Proteomes" id="UP000011223">
    <property type="component" value="Unassembled WGS sequence"/>
</dbReference>
<sequence>MVDKISLNQTHLKQLENESIHIIREVAAEFDNPVMLYSIGKDSAVMLHLAMKAFHPGKPPFPLLHVDTTWKFKEMITFRDEFTKRHGLDLLVHINQEGVDMGMGPFTHGSAKHTDVMKTQALKQALDKYGFDAAFGGARRDEEKSRAKERVYSFRDKHHRWDPKNQRPELWDVYNGRVNKGESIRVFPLSNWTELDIWQYIYLENIDIVPLYFAEKRPVVERDGTLIMVDDDRMPLEKGEKPEMKSVRFRTLGCYPLTGAVESTAATLPEIIQEMLLTKTSERQGRVIDHDQAGSMEQKKREGYF</sequence>
<dbReference type="InterPro" id="IPR011784">
    <property type="entry name" value="SO4_adenylTrfase_ssu"/>
</dbReference>
<dbReference type="eggNOG" id="COG0175">
    <property type="taxonomic scope" value="Bacteria"/>
</dbReference>
<comment type="caution">
    <text evidence="8">The sequence shown here is derived from an EMBL/GenBank/DDBJ whole genome shotgun (WGS) entry which is preliminary data.</text>
</comment>
<dbReference type="PIRSF" id="PIRSF002936">
    <property type="entry name" value="CysDAde_trans"/>
    <property type="match status" value="1"/>
</dbReference>
<protein>
    <recommendedName>
        <fullName evidence="6">Sulfate adenylyltransferase subunit 2</fullName>
        <ecNumber evidence="6">2.7.7.4</ecNumber>
    </recommendedName>
    <alternativeName>
        <fullName evidence="6">ATP-sulfurylase small subunit</fullName>
    </alternativeName>
    <alternativeName>
        <fullName evidence="6">Sulfate adenylate transferase</fullName>
        <shortName evidence="6">SAT</shortName>
    </alternativeName>
</protein>
<dbReference type="NCBIfam" id="NF009214">
    <property type="entry name" value="PRK12563.1"/>
    <property type="match status" value="1"/>
</dbReference>
<name>R1GNT3_9GAMM</name>
<comment type="function">
    <text evidence="6">With CysN forms the ATP sulfurylase (ATPS) that catalyzes the adenylation of sulfate producing adenosine 5'-phosphosulfate (APS) and diphosphate, the first enzymatic step in sulfur assimilation pathway. APS synthesis involves the formation of a high-energy phosphoric-sulfuric acid anhydride bond driven by GTP hydrolysis by CysN coupled to ATP hydrolysis by CysD.</text>
</comment>
<evidence type="ECO:0000256" key="2">
    <source>
        <dbReference type="ARBA" id="ARBA00022679"/>
    </source>
</evidence>
<keyword evidence="2 6" id="KW-0808">Transferase</keyword>
<dbReference type="GO" id="GO:0004781">
    <property type="term" value="F:sulfate adenylyltransferase (ATP) activity"/>
    <property type="evidence" value="ECO:0007669"/>
    <property type="project" value="UniProtKB-UniRule"/>
</dbReference>
<comment type="catalytic activity">
    <reaction evidence="6">
        <text>sulfate + ATP + H(+) = adenosine 5'-phosphosulfate + diphosphate</text>
        <dbReference type="Rhea" id="RHEA:18133"/>
        <dbReference type="ChEBI" id="CHEBI:15378"/>
        <dbReference type="ChEBI" id="CHEBI:16189"/>
        <dbReference type="ChEBI" id="CHEBI:30616"/>
        <dbReference type="ChEBI" id="CHEBI:33019"/>
        <dbReference type="ChEBI" id="CHEBI:58243"/>
        <dbReference type="EC" id="2.7.7.4"/>
    </reaction>
</comment>
<dbReference type="GO" id="GO:0000103">
    <property type="term" value="P:sulfate assimilation"/>
    <property type="evidence" value="ECO:0007669"/>
    <property type="project" value="UniProtKB-UniRule"/>
</dbReference>
<keyword evidence="4 6" id="KW-0547">Nucleotide-binding</keyword>
<gene>
    <name evidence="6" type="primary">cysD</name>
    <name evidence="8" type="ORF">D515_03447</name>
</gene>
<dbReference type="EC" id="2.7.7.4" evidence="6"/>
<dbReference type="Gene3D" id="3.40.50.620">
    <property type="entry name" value="HUPs"/>
    <property type="match status" value="1"/>
</dbReference>
<comment type="subunit">
    <text evidence="6">Heterodimer composed of CysD, the smaller subunit, and CysN.</text>
</comment>
<dbReference type="SUPFAM" id="SSF52402">
    <property type="entry name" value="Adenine nucleotide alpha hydrolases-like"/>
    <property type="match status" value="1"/>
</dbReference>
<dbReference type="NCBIfam" id="NF003587">
    <property type="entry name" value="PRK05253.1"/>
    <property type="match status" value="1"/>
</dbReference>
<dbReference type="PANTHER" id="PTHR43196:SF1">
    <property type="entry name" value="SULFATE ADENYLYLTRANSFERASE SUBUNIT 2"/>
    <property type="match status" value="1"/>
</dbReference>
<dbReference type="PANTHER" id="PTHR43196">
    <property type="entry name" value="SULFATE ADENYLYLTRANSFERASE SUBUNIT 2"/>
    <property type="match status" value="1"/>
</dbReference>
<evidence type="ECO:0000313" key="9">
    <source>
        <dbReference type="Proteomes" id="UP000011223"/>
    </source>
</evidence>
<keyword evidence="3 6" id="KW-0548">Nucleotidyltransferase</keyword>
<dbReference type="NCBIfam" id="TIGR02039">
    <property type="entry name" value="CysD"/>
    <property type="match status" value="1"/>
</dbReference>
<proteinExistence type="inferred from homology"/>
<dbReference type="CDD" id="cd23946">
    <property type="entry name" value="Sulfate_adenylyltransferase_2"/>
    <property type="match status" value="1"/>
</dbReference>
<evidence type="ECO:0000256" key="5">
    <source>
        <dbReference type="ARBA" id="ARBA00022840"/>
    </source>
</evidence>
<dbReference type="GO" id="GO:0005524">
    <property type="term" value="F:ATP binding"/>
    <property type="evidence" value="ECO:0007669"/>
    <property type="project" value="UniProtKB-KW"/>
</dbReference>
<dbReference type="UniPathway" id="UPA00140">
    <property type="reaction ID" value="UER00204"/>
</dbReference>
<dbReference type="HAMAP" id="MF_00064">
    <property type="entry name" value="Sulf_adenylyltr_sub2"/>
    <property type="match status" value="1"/>
</dbReference>
<dbReference type="InterPro" id="IPR050128">
    <property type="entry name" value="Sulfate_adenylyltrnsfr_sub2"/>
</dbReference>
<evidence type="ECO:0000256" key="1">
    <source>
        <dbReference type="ARBA" id="ARBA00008885"/>
    </source>
</evidence>
<dbReference type="Pfam" id="PF01507">
    <property type="entry name" value="PAPS_reduct"/>
    <property type="match status" value="1"/>
</dbReference>
<feature type="domain" description="Phosphoadenosine phosphosulphate reductase" evidence="7">
    <location>
        <begin position="32"/>
        <end position="259"/>
    </location>
</feature>
<dbReference type="RefSeq" id="WP_002541258.1">
    <property type="nucleotide sequence ID" value="NZ_ANFM02000040.1"/>
</dbReference>
<comment type="similarity">
    <text evidence="1 6">Belongs to the PAPS reductase family. CysD subfamily.</text>
</comment>
<organism evidence="8 9">
    <name type="scientific">Grimontia indica</name>
    <dbReference type="NCBI Taxonomy" id="1056512"/>
    <lineage>
        <taxon>Bacteria</taxon>
        <taxon>Pseudomonadati</taxon>
        <taxon>Pseudomonadota</taxon>
        <taxon>Gammaproteobacteria</taxon>
        <taxon>Vibrionales</taxon>
        <taxon>Vibrionaceae</taxon>
        <taxon>Grimontia</taxon>
    </lineage>
</organism>
<comment type="pathway">
    <text evidence="6">Sulfur metabolism; hydrogen sulfide biosynthesis; sulfite from sulfate: step 1/3.</text>
</comment>
<accession>R1GNT3</accession>
<evidence type="ECO:0000256" key="4">
    <source>
        <dbReference type="ARBA" id="ARBA00022741"/>
    </source>
</evidence>
<dbReference type="InterPro" id="IPR014729">
    <property type="entry name" value="Rossmann-like_a/b/a_fold"/>
</dbReference>
<evidence type="ECO:0000256" key="6">
    <source>
        <dbReference type="HAMAP-Rule" id="MF_00064"/>
    </source>
</evidence>